<evidence type="ECO:0000313" key="4">
    <source>
        <dbReference type="Proteomes" id="UP000037727"/>
    </source>
</evidence>
<protein>
    <recommendedName>
        <fullName evidence="5">Conjugal transfer protein TraL</fullName>
    </recommendedName>
</protein>
<feature type="compositionally biased region" description="Polar residues" evidence="1">
    <location>
        <begin position="141"/>
        <end position="162"/>
    </location>
</feature>
<dbReference type="Proteomes" id="UP000037727">
    <property type="component" value="Unassembled WGS sequence"/>
</dbReference>
<dbReference type="PROSITE" id="PS51257">
    <property type="entry name" value="PROKAR_LIPOPROTEIN"/>
    <property type="match status" value="1"/>
</dbReference>
<evidence type="ECO:0000313" key="3">
    <source>
        <dbReference type="EMBL" id="KOY61592.1"/>
    </source>
</evidence>
<sequence length="170" mass="18195">MRLHHLILVTIVASCFTLPAQSANCRAGTAAQAGAQIGYERDRKAAESWSQRENQVSSGLQQCLGSISTSITVPTFPDLSGILNGIKDRICQAARNKIQVYIPSKIDPWGDLPPSLGNSINTPVGSLPPLMGKNSHSVNMNIGRSLPQSTSPTPIHSVSEPSGNDYLFTR</sequence>
<name>A0ABR5KAF5_9GAMM</name>
<accession>A0ABR5KAF5</accession>
<evidence type="ECO:0000256" key="2">
    <source>
        <dbReference type="SAM" id="SignalP"/>
    </source>
</evidence>
<proteinExistence type="predicted"/>
<keyword evidence="2" id="KW-0732">Signal</keyword>
<comment type="caution">
    <text evidence="3">The sequence shown here is derived from an EMBL/GenBank/DDBJ whole genome shotgun (WGS) entry which is preliminary data.</text>
</comment>
<gene>
    <name evidence="3" type="ORF">AM629_13145</name>
</gene>
<feature type="signal peptide" evidence="2">
    <location>
        <begin position="1"/>
        <end position="22"/>
    </location>
</feature>
<keyword evidence="4" id="KW-1185">Reference proteome</keyword>
<feature type="chain" id="PRO_5046696484" description="Conjugal transfer protein TraL" evidence="2">
    <location>
        <begin position="23"/>
        <end position="170"/>
    </location>
</feature>
<dbReference type="EMBL" id="LJCS01000036">
    <property type="protein sequence ID" value="KOY61592.1"/>
    <property type="molecule type" value="Genomic_DNA"/>
</dbReference>
<feature type="region of interest" description="Disordered" evidence="1">
    <location>
        <begin position="141"/>
        <end position="170"/>
    </location>
</feature>
<evidence type="ECO:0000256" key="1">
    <source>
        <dbReference type="SAM" id="MobiDB-lite"/>
    </source>
</evidence>
<evidence type="ECO:0008006" key="5">
    <source>
        <dbReference type="Google" id="ProtNLM"/>
    </source>
</evidence>
<organism evidence="3 4">
    <name type="scientific">Photorhabdus heterorhabditis</name>
    <dbReference type="NCBI Taxonomy" id="880156"/>
    <lineage>
        <taxon>Bacteria</taxon>
        <taxon>Pseudomonadati</taxon>
        <taxon>Pseudomonadota</taxon>
        <taxon>Gammaproteobacteria</taxon>
        <taxon>Enterobacterales</taxon>
        <taxon>Morganellaceae</taxon>
        <taxon>Photorhabdus</taxon>
    </lineage>
</organism>
<reference evidence="3 4" key="1">
    <citation type="submission" date="2015-09" db="EMBL/GenBank/DDBJ databases">
        <title>Draft genome sequence and assembly of Photorhabdus sp. VMG, a bacterial symbiont associated with Heterorhabditis zealandica.</title>
        <authorList>
            <person name="Naidoo S."/>
            <person name="Featherston J."/>
            <person name="Mothupi B."/>
            <person name="Gray V.M."/>
        </authorList>
    </citation>
    <scope>NUCLEOTIDE SEQUENCE [LARGE SCALE GENOMIC DNA]</scope>
    <source>
        <strain evidence="3 4">VMG</strain>
    </source>
</reference>